<keyword evidence="3" id="KW-1185">Reference proteome</keyword>
<dbReference type="Proteomes" id="UP000652761">
    <property type="component" value="Unassembled WGS sequence"/>
</dbReference>
<feature type="compositionally biased region" description="Basic residues" evidence="1">
    <location>
        <begin position="225"/>
        <end position="234"/>
    </location>
</feature>
<dbReference type="AlphaFoldDB" id="A0A843V5F5"/>
<dbReference type="EMBL" id="NMUH01001326">
    <property type="protein sequence ID" value="MQL91318.1"/>
    <property type="molecule type" value="Genomic_DNA"/>
</dbReference>
<sequence>MLGRLASRSARTSQHTCWPPRTSLHTAHQSSDRPCSARTSSHGSGHLSKSASLASHQPAQQLPSATSAALSAAMRQHRLGSSQLPSQPSTHGPAQPLGRALAHAAQHRTQPTWLRSPSPELWSLPDLLEKRELIKDPEIPGASKPSHWGDVPNDYQAIPSPLRDIPNPFSYKPNPFATRKTSLGSFARGEETLTLVVRKPEPWLREVGVAERRPVRTSRDVRSGRSSRPRHRRVLYFPPPPLDYGVFMQGLVQAMQTQAHTQATLQAQLEARE</sequence>
<protein>
    <submittedName>
        <fullName evidence="2">Uncharacterized protein</fullName>
    </submittedName>
</protein>
<feature type="compositionally biased region" description="Polar residues" evidence="1">
    <location>
        <begin position="23"/>
        <end position="55"/>
    </location>
</feature>
<feature type="region of interest" description="Disordered" evidence="1">
    <location>
        <begin position="215"/>
        <end position="234"/>
    </location>
</feature>
<feature type="compositionally biased region" description="Low complexity" evidence="1">
    <location>
        <begin position="57"/>
        <end position="73"/>
    </location>
</feature>
<evidence type="ECO:0000313" key="3">
    <source>
        <dbReference type="Proteomes" id="UP000652761"/>
    </source>
</evidence>
<evidence type="ECO:0000256" key="1">
    <source>
        <dbReference type="SAM" id="MobiDB-lite"/>
    </source>
</evidence>
<feature type="region of interest" description="Disordered" evidence="1">
    <location>
        <begin position="137"/>
        <end position="164"/>
    </location>
</feature>
<accession>A0A843V5F5</accession>
<reference evidence="2" key="1">
    <citation type="submission" date="2017-07" db="EMBL/GenBank/DDBJ databases">
        <title>Taro Niue Genome Assembly and Annotation.</title>
        <authorList>
            <person name="Atibalentja N."/>
            <person name="Keating K."/>
            <person name="Fields C.J."/>
        </authorList>
    </citation>
    <scope>NUCLEOTIDE SEQUENCE</scope>
    <source>
        <strain evidence="2">Niue_2</strain>
        <tissue evidence="2">Leaf</tissue>
    </source>
</reference>
<feature type="compositionally biased region" description="Polar residues" evidence="1">
    <location>
        <begin position="79"/>
        <end position="92"/>
    </location>
</feature>
<feature type="region of interest" description="Disordered" evidence="1">
    <location>
        <begin position="1"/>
        <end position="120"/>
    </location>
</feature>
<organism evidence="2 3">
    <name type="scientific">Colocasia esculenta</name>
    <name type="common">Wild taro</name>
    <name type="synonym">Arum esculentum</name>
    <dbReference type="NCBI Taxonomy" id="4460"/>
    <lineage>
        <taxon>Eukaryota</taxon>
        <taxon>Viridiplantae</taxon>
        <taxon>Streptophyta</taxon>
        <taxon>Embryophyta</taxon>
        <taxon>Tracheophyta</taxon>
        <taxon>Spermatophyta</taxon>
        <taxon>Magnoliopsida</taxon>
        <taxon>Liliopsida</taxon>
        <taxon>Araceae</taxon>
        <taxon>Aroideae</taxon>
        <taxon>Colocasieae</taxon>
        <taxon>Colocasia</taxon>
    </lineage>
</organism>
<evidence type="ECO:0000313" key="2">
    <source>
        <dbReference type="EMBL" id="MQL91318.1"/>
    </source>
</evidence>
<proteinExistence type="predicted"/>
<name>A0A843V5F5_COLES</name>
<comment type="caution">
    <text evidence="2">The sequence shown here is derived from an EMBL/GenBank/DDBJ whole genome shotgun (WGS) entry which is preliminary data.</text>
</comment>
<gene>
    <name evidence="2" type="ORF">Taro_023922</name>
</gene>